<gene>
    <name evidence="2" type="ORF">BAE44_0002539</name>
</gene>
<dbReference type="Pfam" id="PF23622">
    <property type="entry name" value="LRR_At1g61320_AtMIF1"/>
    <property type="match status" value="1"/>
</dbReference>
<reference evidence="2 3" key="1">
    <citation type="submission" date="2016-09" db="EMBL/GenBank/DDBJ databases">
        <title>The draft genome of Dichanthelium oligosanthes: A C3 panicoid grass species.</title>
        <authorList>
            <person name="Studer A.J."/>
            <person name="Schnable J.C."/>
            <person name="Brutnell T.P."/>
        </authorList>
    </citation>
    <scope>NUCLEOTIDE SEQUENCE [LARGE SCALE GENOMIC DNA]</scope>
    <source>
        <strain evidence="3">cv. Kellogg 1175</strain>
        <tissue evidence="2">Leaf</tissue>
    </source>
</reference>
<organism evidence="2 3">
    <name type="scientific">Dichanthelium oligosanthes</name>
    <dbReference type="NCBI Taxonomy" id="888268"/>
    <lineage>
        <taxon>Eukaryota</taxon>
        <taxon>Viridiplantae</taxon>
        <taxon>Streptophyta</taxon>
        <taxon>Embryophyta</taxon>
        <taxon>Tracheophyta</taxon>
        <taxon>Spermatophyta</taxon>
        <taxon>Magnoliopsida</taxon>
        <taxon>Liliopsida</taxon>
        <taxon>Poales</taxon>
        <taxon>Poaceae</taxon>
        <taxon>PACMAD clade</taxon>
        <taxon>Panicoideae</taxon>
        <taxon>Panicodae</taxon>
        <taxon>Paniceae</taxon>
        <taxon>Dichantheliinae</taxon>
        <taxon>Dichanthelium</taxon>
    </lineage>
</organism>
<dbReference type="InterPro" id="IPR055357">
    <property type="entry name" value="LRR_At1g61320_AtMIF1"/>
</dbReference>
<evidence type="ECO:0000313" key="3">
    <source>
        <dbReference type="Proteomes" id="UP000095767"/>
    </source>
</evidence>
<dbReference type="EMBL" id="LWDX02009170">
    <property type="protein sequence ID" value="OEL36441.1"/>
    <property type="molecule type" value="Genomic_DNA"/>
</dbReference>
<feature type="domain" description="At1g61320/AtMIF1 LRR" evidence="1">
    <location>
        <begin position="1"/>
        <end position="179"/>
    </location>
</feature>
<comment type="caution">
    <text evidence="2">The sequence shown here is derived from an EMBL/GenBank/DDBJ whole genome shotgun (WGS) entry which is preliminary data.</text>
</comment>
<sequence length="191" mass="21400">MPNLETLTIYSEAETVNTSMVPSKFLHLKFLTIVLGGPTYDIFSLVSFLYASPFLESFILNVRSKCMERVSLVEDPSSLRKMMEYRHNKLKRVQMINFSSVKSLVELTCHILDSTTSLVCLTLDTTHGAPRCSVNKSGKCLPIRRVALAEAHRALLAIRTYTKPKVPSTVKLNVLEPCSRCHAVPNCTSYS</sequence>
<accession>A0A1E5WGD0</accession>
<dbReference type="Proteomes" id="UP000095767">
    <property type="component" value="Unassembled WGS sequence"/>
</dbReference>
<dbReference type="PANTHER" id="PTHR34145:SF34">
    <property type="entry name" value="OS05G0571700 PROTEIN"/>
    <property type="match status" value="1"/>
</dbReference>
<evidence type="ECO:0000259" key="1">
    <source>
        <dbReference type="Pfam" id="PF23622"/>
    </source>
</evidence>
<dbReference type="AlphaFoldDB" id="A0A1E5WGD0"/>
<name>A0A1E5WGD0_9POAL</name>
<dbReference type="PANTHER" id="PTHR34145">
    <property type="entry name" value="OS02G0105600 PROTEIN"/>
    <property type="match status" value="1"/>
</dbReference>
<protein>
    <recommendedName>
        <fullName evidence="1">At1g61320/AtMIF1 LRR domain-containing protein</fullName>
    </recommendedName>
</protein>
<dbReference type="OrthoDB" id="647634at2759"/>
<evidence type="ECO:0000313" key="2">
    <source>
        <dbReference type="EMBL" id="OEL36441.1"/>
    </source>
</evidence>
<proteinExistence type="predicted"/>
<dbReference type="InterPro" id="IPR053772">
    <property type="entry name" value="At1g61320/At1g61330-like"/>
</dbReference>
<keyword evidence="3" id="KW-1185">Reference proteome</keyword>